<organism evidence="3 4">
    <name type="scientific">Bdellovibrio bacteriovorus</name>
    <dbReference type="NCBI Taxonomy" id="959"/>
    <lineage>
        <taxon>Bacteria</taxon>
        <taxon>Pseudomonadati</taxon>
        <taxon>Bdellovibrionota</taxon>
        <taxon>Bdellovibrionia</taxon>
        <taxon>Bdellovibrionales</taxon>
        <taxon>Pseudobdellovibrionaceae</taxon>
        <taxon>Bdellovibrio</taxon>
    </lineage>
</organism>
<evidence type="ECO:0000313" key="3">
    <source>
        <dbReference type="EMBL" id="KYG62445.1"/>
    </source>
</evidence>
<dbReference type="NCBIfam" id="NF001095">
    <property type="entry name" value="PRK00124.1"/>
    <property type="match status" value="1"/>
</dbReference>
<dbReference type="RefSeq" id="WP_061836406.1">
    <property type="nucleotide sequence ID" value="NZ_LUKE01000005.1"/>
</dbReference>
<dbReference type="OrthoDB" id="9798918at2"/>
<dbReference type="PANTHER" id="PTHR35146">
    <property type="entry name" value="UPF0178 PROTEIN YAII"/>
    <property type="match status" value="1"/>
</dbReference>
<evidence type="ECO:0000256" key="2">
    <source>
        <dbReference type="HAMAP-Rule" id="MF_00489"/>
    </source>
</evidence>
<evidence type="ECO:0000313" key="4">
    <source>
        <dbReference type="Proteomes" id="UP000075320"/>
    </source>
</evidence>
<reference evidence="3 4" key="1">
    <citation type="submission" date="2016-03" db="EMBL/GenBank/DDBJ databases">
        <authorList>
            <person name="Ploux O."/>
        </authorList>
    </citation>
    <scope>NUCLEOTIDE SEQUENCE [LARGE SCALE GENOMIC DNA]</scope>
    <source>
        <strain evidence="3 4">R0</strain>
    </source>
</reference>
<accession>A0A150WH89</accession>
<proteinExistence type="inferred from homology"/>
<dbReference type="Proteomes" id="UP000075320">
    <property type="component" value="Unassembled WGS sequence"/>
</dbReference>
<sequence>MLNIYIDADGCPVKDETYKVAERYQLKVFVVANQYLNIPASPRLEMVVADKGFDAADDWIVENVQAGDIVITADILLAERCVKLKARVLGSKGIEFTEDSIGSAVAHRELMQNLRHMGEMRGGPAPMDKKDRSRFLGKLDEIIQGLKREMR</sequence>
<evidence type="ECO:0000256" key="1">
    <source>
        <dbReference type="ARBA" id="ARBA00008522"/>
    </source>
</evidence>
<dbReference type="PANTHER" id="PTHR35146:SF1">
    <property type="entry name" value="UPF0178 PROTEIN YAII"/>
    <property type="match status" value="1"/>
</dbReference>
<protein>
    <recommendedName>
        <fullName evidence="2">UPF0178 protein AZI86_16565</fullName>
    </recommendedName>
</protein>
<dbReference type="AlphaFoldDB" id="A0A150WH89"/>
<gene>
    <name evidence="3" type="ORF">AZI86_16565</name>
</gene>
<dbReference type="Pfam" id="PF02639">
    <property type="entry name" value="DUF188"/>
    <property type="match status" value="1"/>
</dbReference>
<keyword evidence="4" id="KW-1185">Reference proteome</keyword>
<dbReference type="CDD" id="cd18720">
    <property type="entry name" value="PIN_YqxD-like"/>
    <property type="match status" value="1"/>
</dbReference>
<name>A0A150WH89_BDEBC</name>
<dbReference type="HAMAP" id="MF_00489">
    <property type="entry name" value="UPF0178"/>
    <property type="match status" value="1"/>
</dbReference>
<comment type="similarity">
    <text evidence="1 2">Belongs to the UPF0178 family.</text>
</comment>
<dbReference type="EMBL" id="LUKE01000005">
    <property type="protein sequence ID" value="KYG62445.1"/>
    <property type="molecule type" value="Genomic_DNA"/>
</dbReference>
<comment type="caution">
    <text evidence="3">The sequence shown here is derived from an EMBL/GenBank/DDBJ whole genome shotgun (WGS) entry which is preliminary data.</text>
</comment>
<dbReference type="InterPro" id="IPR003791">
    <property type="entry name" value="UPF0178"/>
</dbReference>